<dbReference type="InterPro" id="IPR053772">
    <property type="entry name" value="At1g61320/At1g61330-like"/>
</dbReference>
<dbReference type="InterPro" id="IPR036047">
    <property type="entry name" value="F-box-like_dom_sf"/>
</dbReference>
<dbReference type="AlphaFoldDB" id="A0A8K0H9A3"/>
<proteinExistence type="predicted"/>
<name>A0A8K0H9A3_9ROSA</name>
<reference evidence="2" key="1">
    <citation type="submission" date="2020-03" db="EMBL/GenBank/DDBJ databases">
        <title>A high-quality chromosome-level genome assembly of a woody plant with both climbing and erect habits, Rhamnella rubrinervis.</title>
        <authorList>
            <person name="Lu Z."/>
            <person name="Yang Y."/>
            <person name="Zhu X."/>
            <person name="Sun Y."/>
        </authorList>
    </citation>
    <scope>NUCLEOTIDE SEQUENCE</scope>
    <source>
        <strain evidence="2">BYM</strain>
        <tissue evidence="2">Leaf</tissue>
    </source>
</reference>
<dbReference type="Proteomes" id="UP000796880">
    <property type="component" value="Unassembled WGS sequence"/>
</dbReference>
<feature type="signal peptide" evidence="1">
    <location>
        <begin position="1"/>
        <end position="18"/>
    </location>
</feature>
<feature type="chain" id="PRO_5035463562" description="F-box protein" evidence="1">
    <location>
        <begin position="19"/>
        <end position="410"/>
    </location>
</feature>
<keyword evidence="1" id="KW-0732">Signal</keyword>
<accession>A0A8K0H9A3</accession>
<evidence type="ECO:0008006" key="4">
    <source>
        <dbReference type="Google" id="ProtNLM"/>
    </source>
</evidence>
<sequence>MIVTIVVLLMIIVKRLPGTMLHDHDIVDDDDHNEGVDRISELPEHIIHHIMEFLPIHDGLRDGSVLSSRTCLFCQINHNSRLHGFKLALYRSHGQHVTFNFPLIDVFNLAKCCGISSITLCGAKQLKEVDLKFCFELNEVHIDGPTTLEVLRYCGKHYCEIDIASSCKRVKVLQLTHTKINDDRLVTSKFYGIVEELMLRFCSLPVLVNTRCYLENLKVLKLIDSYCEVEFETPNLECFNFRSRSLMRYIPLVISSNKFEARLDCFYHGLSSAYFLMKRFCQSISFFTNCQILTLGCHSTEELIFASDIRAIGLHSPLHGIKLLKIEFSKLHDMVELIDSLLWFAPHPNTISIINVHNPQAVKTIKFNYLEYTCHGECYWQYYLKGVALEKFEDVEEREFAVVFFHHQRD</sequence>
<dbReference type="OrthoDB" id="1162365at2759"/>
<dbReference type="InterPro" id="IPR032675">
    <property type="entry name" value="LRR_dom_sf"/>
</dbReference>
<dbReference type="EMBL" id="VOIH02000004">
    <property type="protein sequence ID" value="KAF3448322.1"/>
    <property type="molecule type" value="Genomic_DNA"/>
</dbReference>
<evidence type="ECO:0000256" key="1">
    <source>
        <dbReference type="SAM" id="SignalP"/>
    </source>
</evidence>
<keyword evidence="3" id="KW-1185">Reference proteome</keyword>
<evidence type="ECO:0000313" key="2">
    <source>
        <dbReference type="EMBL" id="KAF3448322.1"/>
    </source>
</evidence>
<dbReference type="PANTHER" id="PTHR34145:SF51">
    <property type="entry name" value="FBD DOMAIN-CONTAINING PROTEIN"/>
    <property type="match status" value="1"/>
</dbReference>
<protein>
    <recommendedName>
        <fullName evidence="4">F-box protein</fullName>
    </recommendedName>
</protein>
<comment type="caution">
    <text evidence="2">The sequence shown here is derived from an EMBL/GenBank/DDBJ whole genome shotgun (WGS) entry which is preliminary data.</text>
</comment>
<gene>
    <name evidence="2" type="ORF">FNV43_RR09035</name>
</gene>
<dbReference type="SUPFAM" id="SSF52058">
    <property type="entry name" value="L domain-like"/>
    <property type="match status" value="1"/>
</dbReference>
<dbReference type="SUPFAM" id="SSF81383">
    <property type="entry name" value="F-box domain"/>
    <property type="match status" value="1"/>
</dbReference>
<dbReference type="Gene3D" id="3.80.10.10">
    <property type="entry name" value="Ribonuclease Inhibitor"/>
    <property type="match status" value="1"/>
</dbReference>
<evidence type="ECO:0000313" key="3">
    <source>
        <dbReference type="Proteomes" id="UP000796880"/>
    </source>
</evidence>
<dbReference type="PANTHER" id="PTHR34145">
    <property type="entry name" value="OS02G0105600 PROTEIN"/>
    <property type="match status" value="1"/>
</dbReference>
<organism evidence="2 3">
    <name type="scientific">Rhamnella rubrinervis</name>
    <dbReference type="NCBI Taxonomy" id="2594499"/>
    <lineage>
        <taxon>Eukaryota</taxon>
        <taxon>Viridiplantae</taxon>
        <taxon>Streptophyta</taxon>
        <taxon>Embryophyta</taxon>
        <taxon>Tracheophyta</taxon>
        <taxon>Spermatophyta</taxon>
        <taxon>Magnoliopsida</taxon>
        <taxon>eudicotyledons</taxon>
        <taxon>Gunneridae</taxon>
        <taxon>Pentapetalae</taxon>
        <taxon>rosids</taxon>
        <taxon>fabids</taxon>
        <taxon>Rosales</taxon>
        <taxon>Rhamnaceae</taxon>
        <taxon>rhamnoid group</taxon>
        <taxon>Rhamneae</taxon>
        <taxon>Rhamnella</taxon>
    </lineage>
</organism>